<feature type="region of interest" description="Disordered" evidence="1">
    <location>
        <begin position="458"/>
        <end position="480"/>
    </location>
</feature>
<evidence type="ECO:0000313" key="3">
    <source>
        <dbReference type="Proteomes" id="UP001259832"/>
    </source>
</evidence>
<dbReference type="EMBL" id="JASMQC010000013">
    <property type="protein sequence ID" value="KAK1940939.1"/>
    <property type="molecule type" value="Genomic_DNA"/>
</dbReference>
<gene>
    <name evidence="2" type="ORF">P3T76_007645</name>
</gene>
<proteinExistence type="predicted"/>
<dbReference type="InterPro" id="IPR013762">
    <property type="entry name" value="Integrase-like_cat_sf"/>
</dbReference>
<evidence type="ECO:0000256" key="1">
    <source>
        <dbReference type="SAM" id="MobiDB-lite"/>
    </source>
</evidence>
<sequence length="677" mass="74912">MGLEEIAPGNTKRAKATAIAAFMRLLKAEGVTEDYVRVSIERDESGRCFVSVMDKFGMHLAFNEGKKGKPLARNTTMQYYRQAKIWLLDQFPQHRASLETRLLKMGKTLDSFCMKRDGGFVGKAPPCTKADLKRLLVYLYVNASCSSDYQDAGLLCLLWYLFGRASDLALLNKPNISIDAGNVLFVRFIRMKTSEEQSLSLFPGTEVETCPLLAMALALIMQLAPSPSVIDNLSDVHVQGAIALSPAVPLLDMLDHPTDTTELGGRTPAGSEKTPTIYAHINRVLDRIAVAPDVTVPLSSHSFWRGGAQHANVSGALTALWIFDPGAWNMSTTNKGYNYVFNTSKEDHKASKILSGHEANASVVLQNLAPFDSQTRARIASFQRQLFSTCHGLQTAQNNINEVVQDVLTATVVRHYPLLKDLNGEAPAIKWIETCVSEAGCSLAELIAWSSHLAQPEFPYDEHKSSSTQQPLQQPLPPSAEQQIINHQAAVINHFIEHVKLQDARMDALEAKLNNPTQATHKQKEPDTSTSDVSQAKKRQRRAAATHLHATSYAWYAHEPQLWRAPISRQQKSDAKLLVAYVKLFLGDGFMLNPTVADFRYQVMETGTRAEHAVLAFLEGHDISSRGSGAVLKHLRALHRAGALNARIQRHEQLLQTPAICDPAPVYTQNVLEQVKQ</sequence>
<dbReference type="Proteomes" id="UP001259832">
    <property type="component" value="Unassembled WGS sequence"/>
</dbReference>
<organism evidence="2 3">
    <name type="scientific">Phytophthora citrophthora</name>
    <dbReference type="NCBI Taxonomy" id="4793"/>
    <lineage>
        <taxon>Eukaryota</taxon>
        <taxon>Sar</taxon>
        <taxon>Stramenopiles</taxon>
        <taxon>Oomycota</taxon>
        <taxon>Peronosporomycetes</taxon>
        <taxon>Peronosporales</taxon>
        <taxon>Peronosporaceae</taxon>
        <taxon>Phytophthora</taxon>
    </lineage>
</organism>
<dbReference type="Gene3D" id="1.10.443.10">
    <property type="entry name" value="Intergrase catalytic core"/>
    <property type="match status" value="1"/>
</dbReference>
<evidence type="ECO:0008006" key="4">
    <source>
        <dbReference type="Google" id="ProtNLM"/>
    </source>
</evidence>
<reference evidence="2" key="1">
    <citation type="submission" date="2023-08" db="EMBL/GenBank/DDBJ databases">
        <title>Reference Genome Resource for the Citrus Pathogen Phytophthora citrophthora.</title>
        <authorList>
            <person name="Moller H."/>
            <person name="Coetzee B."/>
            <person name="Rose L.J."/>
            <person name="Van Niekerk J.M."/>
        </authorList>
    </citation>
    <scope>NUCLEOTIDE SEQUENCE</scope>
    <source>
        <strain evidence="2">STE-U-9442</strain>
    </source>
</reference>
<dbReference type="GO" id="GO:0015074">
    <property type="term" value="P:DNA integration"/>
    <property type="evidence" value="ECO:0007669"/>
    <property type="project" value="InterPro"/>
</dbReference>
<comment type="caution">
    <text evidence="2">The sequence shown here is derived from an EMBL/GenBank/DDBJ whole genome shotgun (WGS) entry which is preliminary data.</text>
</comment>
<accession>A0AAD9GM40</accession>
<name>A0AAD9GM40_9STRA</name>
<dbReference type="GO" id="GO:0003677">
    <property type="term" value="F:DNA binding"/>
    <property type="evidence" value="ECO:0007669"/>
    <property type="project" value="InterPro"/>
</dbReference>
<keyword evidence="3" id="KW-1185">Reference proteome</keyword>
<evidence type="ECO:0000313" key="2">
    <source>
        <dbReference type="EMBL" id="KAK1940939.1"/>
    </source>
</evidence>
<dbReference type="GO" id="GO:0006310">
    <property type="term" value="P:DNA recombination"/>
    <property type="evidence" value="ECO:0007669"/>
    <property type="project" value="InterPro"/>
</dbReference>
<feature type="region of interest" description="Disordered" evidence="1">
    <location>
        <begin position="514"/>
        <end position="540"/>
    </location>
</feature>
<dbReference type="AlphaFoldDB" id="A0AAD9GM40"/>
<protein>
    <recommendedName>
        <fullName evidence="4">Ndc10 domain-containing protein</fullName>
    </recommendedName>
</protein>